<dbReference type="InterPro" id="IPR001466">
    <property type="entry name" value="Beta-lactam-related"/>
</dbReference>
<proteinExistence type="inferred from homology"/>
<dbReference type="Pfam" id="PF00144">
    <property type="entry name" value="Beta-lactamase"/>
    <property type="match status" value="1"/>
</dbReference>
<dbReference type="InterPro" id="IPR050789">
    <property type="entry name" value="Diverse_Enzym_Activities"/>
</dbReference>
<dbReference type="Proteomes" id="UP000053890">
    <property type="component" value="Unassembled WGS sequence"/>
</dbReference>
<evidence type="ECO:0000313" key="5">
    <source>
        <dbReference type="Proteomes" id="UP000053890"/>
    </source>
</evidence>
<comment type="similarity">
    <text evidence="1">Belongs to the class-A beta-lactamase family.</text>
</comment>
<gene>
    <name evidence="4" type="ORF">RHOBADRAFT_43075</name>
</gene>
<dbReference type="Gene3D" id="3.40.710.10">
    <property type="entry name" value="DD-peptidase/beta-lactamase superfamily"/>
    <property type="match status" value="1"/>
</dbReference>
<dbReference type="PANTHER" id="PTHR43283:SF17">
    <property type="entry name" value="(LOVD), PUTATIVE (AFU_ORTHOLOGUE AFUA_5G00920)-RELATED"/>
    <property type="match status" value="1"/>
</dbReference>
<reference evidence="4 5" key="1">
    <citation type="journal article" date="2015" name="Front. Microbiol.">
        <title>Genome sequence of the plant growth promoting endophytic yeast Rhodotorula graminis WP1.</title>
        <authorList>
            <person name="Firrincieli A."/>
            <person name="Otillar R."/>
            <person name="Salamov A."/>
            <person name="Schmutz J."/>
            <person name="Khan Z."/>
            <person name="Redman R.S."/>
            <person name="Fleck N.D."/>
            <person name="Lindquist E."/>
            <person name="Grigoriev I.V."/>
            <person name="Doty S.L."/>
        </authorList>
    </citation>
    <scope>NUCLEOTIDE SEQUENCE [LARGE SCALE GENOMIC DNA]</scope>
    <source>
        <strain evidence="4 5">WP1</strain>
    </source>
</reference>
<dbReference type="RefSeq" id="XP_018271701.1">
    <property type="nucleotide sequence ID" value="XM_018414167.1"/>
</dbReference>
<evidence type="ECO:0000313" key="4">
    <source>
        <dbReference type="EMBL" id="KPV75652.1"/>
    </source>
</evidence>
<evidence type="ECO:0000256" key="1">
    <source>
        <dbReference type="ARBA" id="ARBA00009009"/>
    </source>
</evidence>
<dbReference type="InterPro" id="IPR012338">
    <property type="entry name" value="Beta-lactam/transpept-like"/>
</dbReference>
<feature type="domain" description="Beta-lactamase-related" evidence="3">
    <location>
        <begin position="19"/>
        <end position="395"/>
    </location>
</feature>
<dbReference type="SUPFAM" id="SSF56601">
    <property type="entry name" value="beta-lactamase/transpeptidase-like"/>
    <property type="match status" value="1"/>
</dbReference>
<evidence type="ECO:0000256" key="2">
    <source>
        <dbReference type="ARBA" id="ARBA00022801"/>
    </source>
</evidence>
<evidence type="ECO:0000259" key="3">
    <source>
        <dbReference type="Pfam" id="PF00144"/>
    </source>
</evidence>
<dbReference type="GeneID" id="28974615"/>
<dbReference type="OrthoDB" id="428260at2759"/>
<dbReference type="STRING" id="578459.A0A194S4Y9"/>
<keyword evidence="2" id="KW-0378">Hydrolase</keyword>
<dbReference type="OMA" id="YLRFCRM"/>
<keyword evidence="5" id="KW-1185">Reference proteome</keyword>
<accession>A0A194S4Y9</accession>
<sequence length="419" mass="45828">MLSTASTIDAAIQEATADPYTDLPRAVVVAATSTDEVYRGHGGWAQLPQDPTKLEAEGERIKVDSVFELFSMTKLLGALAALQCVERGLFSLDDDASQYVPELKTAKVFVGFDEDGNPKLEDNSTPITIRMLATHTAGFGYHFWHPAVAQIAKKVGVSPMPYVHGATRNEIVCVPMVQQVDPHPDLLNKPGEHFEYGTSIDWLTLAVEAVTGTELESYLQQNILGPLGIADISYKPNPKQISMAYVGEDGKYQFAPSAPQTSVQHFGGSGLKGPITSYLRLLRALLRGGELDGARILKPETVDLMFEDNLNEQQRVDFQTFMVRDADPSTRKAGKSLPDMTYGIGGGLSGKGLASGRGSNALFWSGLANTHWIVDRERDVCFLVATNILPFSEERLYQLWDKVEKALYDGLPKASTETQ</sequence>
<dbReference type="AlphaFoldDB" id="A0A194S4Y9"/>
<dbReference type="PANTHER" id="PTHR43283">
    <property type="entry name" value="BETA-LACTAMASE-RELATED"/>
    <property type="match status" value="1"/>
</dbReference>
<dbReference type="GO" id="GO:0016787">
    <property type="term" value="F:hydrolase activity"/>
    <property type="evidence" value="ECO:0007669"/>
    <property type="project" value="UniProtKB-KW"/>
</dbReference>
<organism evidence="4 5">
    <name type="scientific">Rhodotorula graminis (strain WP1)</name>
    <dbReference type="NCBI Taxonomy" id="578459"/>
    <lineage>
        <taxon>Eukaryota</taxon>
        <taxon>Fungi</taxon>
        <taxon>Dikarya</taxon>
        <taxon>Basidiomycota</taxon>
        <taxon>Pucciniomycotina</taxon>
        <taxon>Microbotryomycetes</taxon>
        <taxon>Sporidiobolales</taxon>
        <taxon>Sporidiobolaceae</taxon>
        <taxon>Rhodotorula</taxon>
    </lineage>
</organism>
<protein>
    <recommendedName>
        <fullName evidence="3">Beta-lactamase-related domain-containing protein</fullName>
    </recommendedName>
</protein>
<dbReference type="EMBL" id="KQ474077">
    <property type="protein sequence ID" value="KPV75652.1"/>
    <property type="molecule type" value="Genomic_DNA"/>
</dbReference>
<name>A0A194S4Y9_RHOGW</name>